<organism evidence="2 3">
    <name type="scientific">Athelia psychrophila</name>
    <dbReference type="NCBI Taxonomy" id="1759441"/>
    <lineage>
        <taxon>Eukaryota</taxon>
        <taxon>Fungi</taxon>
        <taxon>Dikarya</taxon>
        <taxon>Basidiomycota</taxon>
        <taxon>Agaricomycotina</taxon>
        <taxon>Agaricomycetes</taxon>
        <taxon>Agaricomycetidae</taxon>
        <taxon>Atheliales</taxon>
        <taxon>Atheliaceae</taxon>
        <taxon>Athelia</taxon>
    </lineage>
</organism>
<keyword evidence="1" id="KW-1133">Transmembrane helix</keyword>
<sequence>MESLHVRSVLSKALQLPLIDIVNAATLNRRGQIIVSPKSPKTPLSDQTPVNGAYLRMHPVHIPATMDDKSVWLASSSFERITALDHENFRCAWVNEALPKWLLYTERWQTLTTVHRDGKDVTRYESLLVFWGVLAYLVNVLMGSGLKKSSQAMGEALKKRAEDAV</sequence>
<dbReference type="OrthoDB" id="509124at2759"/>
<proteinExistence type="predicted"/>
<dbReference type="EMBL" id="KV417483">
    <property type="protein sequence ID" value="KZP33313.1"/>
    <property type="molecule type" value="Genomic_DNA"/>
</dbReference>
<dbReference type="AlphaFoldDB" id="A0A166W2R0"/>
<protein>
    <submittedName>
        <fullName evidence="2">Uncharacterized protein</fullName>
    </submittedName>
</protein>
<keyword evidence="3" id="KW-1185">Reference proteome</keyword>
<accession>A0A166W2R0</accession>
<keyword evidence="1" id="KW-0472">Membrane</keyword>
<name>A0A166W2R0_9AGAM</name>
<keyword evidence="1" id="KW-0812">Transmembrane</keyword>
<evidence type="ECO:0000313" key="2">
    <source>
        <dbReference type="EMBL" id="KZP33313.1"/>
    </source>
</evidence>
<reference evidence="2 3" key="1">
    <citation type="journal article" date="2016" name="Mol. Biol. Evol.">
        <title>Comparative Genomics of Early-Diverging Mushroom-Forming Fungi Provides Insights into the Origins of Lignocellulose Decay Capabilities.</title>
        <authorList>
            <person name="Nagy L.G."/>
            <person name="Riley R."/>
            <person name="Tritt A."/>
            <person name="Adam C."/>
            <person name="Daum C."/>
            <person name="Floudas D."/>
            <person name="Sun H."/>
            <person name="Yadav J.S."/>
            <person name="Pangilinan J."/>
            <person name="Larsson K.H."/>
            <person name="Matsuura K."/>
            <person name="Barry K."/>
            <person name="Labutti K."/>
            <person name="Kuo R."/>
            <person name="Ohm R.A."/>
            <person name="Bhattacharya S.S."/>
            <person name="Shirouzu T."/>
            <person name="Yoshinaga Y."/>
            <person name="Martin F.M."/>
            <person name="Grigoriev I.V."/>
            <person name="Hibbett D.S."/>
        </authorList>
    </citation>
    <scope>NUCLEOTIDE SEQUENCE [LARGE SCALE GENOMIC DNA]</scope>
    <source>
        <strain evidence="2 3">CBS 109695</strain>
    </source>
</reference>
<evidence type="ECO:0000313" key="3">
    <source>
        <dbReference type="Proteomes" id="UP000076532"/>
    </source>
</evidence>
<gene>
    <name evidence="2" type="ORF">FIBSPDRAFT_1036414</name>
</gene>
<evidence type="ECO:0000256" key="1">
    <source>
        <dbReference type="SAM" id="Phobius"/>
    </source>
</evidence>
<feature type="transmembrane region" description="Helical" evidence="1">
    <location>
        <begin position="128"/>
        <end position="146"/>
    </location>
</feature>
<dbReference type="Proteomes" id="UP000076532">
    <property type="component" value="Unassembled WGS sequence"/>
</dbReference>